<dbReference type="OrthoDB" id="9806179at2"/>
<keyword evidence="4" id="KW-0560">Oxidoreductase</keyword>
<comment type="cofactor">
    <cofactor evidence="1">
        <name>FAD</name>
        <dbReference type="ChEBI" id="CHEBI:57692"/>
    </cofactor>
</comment>
<dbReference type="PANTHER" id="PTHR48105">
    <property type="entry name" value="THIOREDOXIN REDUCTASE 1-RELATED-RELATED"/>
    <property type="match status" value="1"/>
</dbReference>
<dbReference type="EMBL" id="FOGL01000002">
    <property type="protein sequence ID" value="SER25363.1"/>
    <property type="molecule type" value="Genomic_DNA"/>
</dbReference>
<evidence type="ECO:0000256" key="2">
    <source>
        <dbReference type="ARBA" id="ARBA00011738"/>
    </source>
</evidence>
<keyword evidence="3" id="KW-0285">Flavoprotein</keyword>
<dbReference type="PRINTS" id="PR00368">
    <property type="entry name" value="FADPNR"/>
</dbReference>
<evidence type="ECO:0000256" key="3">
    <source>
        <dbReference type="ARBA" id="ARBA00022630"/>
    </source>
</evidence>
<evidence type="ECO:0000313" key="6">
    <source>
        <dbReference type="EMBL" id="SER25363.1"/>
    </source>
</evidence>
<dbReference type="SUPFAM" id="SSF51905">
    <property type="entry name" value="FAD/NAD(P)-binding domain"/>
    <property type="match status" value="1"/>
</dbReference>
<dbReference type="GO" id="GO:0016491">
    <property type="term" value="F:oxidoreductase activity"/>
    <property type="evidence" value="ECO:0007669"/>
    <property type="project" value="UniProtKB-KW"/>
</dbReference>
<organism evidence="6 7">
    <name type="scientific">Gracilibacillus ureilyticus</name>
    <dbReference type="NCBI Taxonomy" id="531814"/>
    <lineage>
        <taxon>Bacteria</taxon>
        <taxon>Bacillati</taxon>
        <taxon>Bacillota</taxon>
        <taxon>Bacilli</taxon>
        <taxon>Bacillales</taxon>
        <taxon>Bacillaceae</taxon>
        <taxon>Gracilibacillus</taxon>
    </lineage>
</organism>
<dbReference type="Gene3D" id="3.50.50.60">
    <property type="entry name" value="FAD/NAD(P)-binding domain"/>
    <property type="match status" value="2"/>
</dbReference>
<gene>
    <name evidence="6" type="ORF">SAMN04487944_10283</name>
</gene>
<dbReference type="AlphaFoldDB" id="A0A1H9MQD9"/>
<comment type="subunit">
    <text evidence="2">Homodimer.</text>
</comment>
<evidence type="ECO:0000256" key="1">
    <source>
        <dbReference type="ARBA" id="ARBA00001974"/>
    </source>
</evidence>
<dbReference type="InterPro" id="IPR050097">
    <property type="entry name" value="Ferredoxin-NADP_redctase_2"/>
</dbReference>
<dbReference type="RefSeq" id="WP_089739052.1">
    <property type="nucleotide sequence ID" value="NZ_FOGL01000002.1"/>
</dbReference>
<keyword evidence="7" id="KW-1185">Reference proteome</keyword>
<dbReference type="Pfam" id="PF07992">
    <property type="entry name" value="Pyr_redox_2"/>
    <property type="match status" value="1"/>
</dbReference>
<reference evidence="6 7" key="1">
    <citation type="submission" date="2016-10" db="EMBL/GenBank/DDBJ databases">
        <authorList>
            <person name="de Groot N.N."/>
        </authorList>
    </citation>
    <scope>NUCLEOTIDE SEQUENCE [LARGE SCALE GENOMIC DNA]</scope>
    <source>
        <strain evidence="6 7">CGMCC 1.7727</strain>
    </source>
</reference>
<evidence type="ECO:0000259" key="5">
    <source>
        <dbReference type="Pfam" id="PF07992"/>
    </source>
</evidence>
<dbReference type="InterPro" id="IPR036188">
    <property type="entry name" value="FAD/NAD-bd_sf"/>
</dbReference>
<proteinExistence type="predicted"/>
<sequence length="299" mass="32951">MILDCAIIGGGPAGLNASLVLGRARRNVILFDNNQARNSVTQESHGFITRDGVTPTEFRKLAQQDIHKYPSAEIVQSTVDKIEKEKEGLFKISTRQEKVYYSKKVILAFGLRENLPNIEGLKDYYGKSVFSCPYCDGWELRDKPLVLFGESEHVVHMAKMIYQWSKDLIICTNGKQLIPEDEARLFKSKGLKIKEDRISHLSGSDGKLAKVFFEDGTELSRTGGFVTTELKQPNNLASSLGCKLEGDLGITVDNLGRTNVEGIYAAGETSTGPAQLIISAGHGVRAAAGVNYELTMEEF</sequence>
<protein>
    <submittedName>
        <fullName evidence="6">Thioredoxin reductase</fullName>
    </submittedName>
</protein>
<dbReference type="PRINTS" id="PR00469">
    <property type="entry name" value="PNDRDTASEII"/>
</dbReference>
<dbReference type="InterPro" id="IPR023753">
    <property type="entry name" value="FAD/NAD-binding_dom"/>
</dbReference>
<name>A0A1H9MQD9_9BACI</name>
<dbReference type="Proteomes" id="UP000199687">
    <property type="component" value="Unassembled WGS sequence"/>
</dbReference>
<feature type="domain" description="FAD/NAD(P)-binding" evidence="5">
    <location>
        <begin position="4"/>
        <end position="279"/>
    </location>
</feature>
<dbReference type="STRING" id="531814.SAMN04487944_10283"/>
<evidence type="ECO:0000313" key="7">
    <source>
        <dbReference type="Proteomes" id="UP000199687"/>
    </source>
</evidence>
<accession>A0A1H9MQD9</accession>
<evidence type="ECO:0000256" key="4">
    <source>
        <dbReference type="ARBA" id="ARBA00023002"/>
    </source>
</evidence>